<proteinExistence type="predicted"/>
<dbReference type="InterPro" id="IPR001313">
    <property type="entry name" value="Pumilio_RNA-bd_rpt"/>
</dbReference>
<accession>A0AAX6H166</accession>
<keyword evidence="2" id="KW-0810">Translation regulation</keyword>
<feature type="region of interest" description="Disordered" evidence="5">
    <location>
        <begin position="69"/>
        <end position="99"/>
    </location>
</feature>
<organism evidence="7 8">
    <name type="scientific">Iris pallida</name>
    <name type="common">Sweet iris</name>
    <dbReference type="NCBI Taxonomy" id="29817"/>
    <lineage>
        <taxon>Eukaryota</taxon>
        <taxon>Viridiplantae</taxon>
        <taxon>Streptophyta</taxon>
        <taxon>Embryophyta</taxon>
        <taxon>Tracheophyta</taxon>
        <taxon>Spermatophyta</taxon>
        <taxon>Magnoliopsida</taxon>
        <taxon>Liliopsida</taxon>
        <taxon>Asparagales</taxon>
        <taxon>Iridaceae</taxon>
        <taxon>Iridoideae</taxon>
        <taxon>Irideae</taxon>
        <taxon>Iris</taxon>
    </lineage>
</organism>
<dbReference type="Proteomes" id="UP001140949">
    <property type="component" value="Unassembled WGS sequence"/>
</dbReference>
<dbReference type="SUPFAM" id="SSF48371">
    <property type="entry name" value="ARM repeat"/>
    <property type="match status" value="1"/>
</dbReference>
<feature type="compositionally biased region" description="Basic residues" evidence="5">
    <location>
        <begin position="36"/>
        <end position="49"/>
    </location>
</feature>
<evidence type="ECO:0000256" key="5">
    <source>
        <dbReference type="SAM" id="MobiDB-lite"/>
    </source>
</evidence>
<name>A0AAX6H166_IRIPA</name>
<comment type="caution">
    <text evidence="7">The sequence shown here is derived from an EMBL/GenBank/DDBJ whole genome shotgun (WGS) entry which is preliminary data.</text>
</comment>
<feature type="region of interest" description="Disordered" evidence="5">
    <location>
        <begin position="32"/>
        <end position="53"/>
    </location>
</feature>
<evidence type="ECO:0000256" key="2">
    <source>
        <dbReference type="ARBA" id="ARBA00022845"/>
    </source>
</evidence>
<evidence type="ECO:0000259" key="6">
    <source>
        <dbReference type="PROSITE" id="PS50303"/>
    </source>
</evidence>
<feature type="domain" description="PUM-HD" evidence="6">
    <location>
        <begin position="206"/>
        <end position="549"/>
    </location>
</feature>
<dbReference type="InterPro" id="IPR033133">
    <property type="entry name" value="PUM-HD"/>
</dbReference>
<dbReference type="Pfam" id="PF00806">
    <property type="entry name" value="PUF"/>
    <property type="match status" value="1"/>
</dbReference>
<evidence type="ECO:0000313" key="7">
    <source>
        <dbReference type="EMBL" id="KAJ6834532.1"/>
    </source>
</evidence>
<dbReference type="PANTHER" id="PTHR12537">
    <property type="entry name" value="RNA BINDING PROTEIN PUMILIO-RELATED"/>
    <property type="match status" value="1"/>
</dbReference>
<feature type="repeat" description="Pumilio" evidence="4">
    <location>
        <begin position="268"/>
        <end position="304"/>
    </location>
</feature>
<dbReference type="PROSITE" id="PS50303">
    <property type="entry name" value="PUM_HD"/>
    <property type="match status" value="1"/>
</dbReference>
<evidence type="ECO:0000256" key="4">
    <source>
        <dbReference type="PROSITE-ProRule" id="PRU00317"/>
    </source>
</evidence>
<evidence type="ECO:0000313" key="8">
    <source>
        <dbReference type="Proteomes" id="UP001140949"/>
    </source>
</evidence>
<evidence type="ECO:0000256" key="3">
    <source>
        <dbReference type="ARBA" id="ARBA00058490"/>
    </source>
</evidence>
<sequence length="549" mass="61234">MYNSPRIFPAPFPMKFAGMELLRDEIPVAATSPHPSPHHHYHHQHRHGRYQPDIDGYDYRRVSLLQPSDRQHHRYSNSHLYDPSAIGSDPSSGSGSLSPDSPIRTAALLLNHDELDLIKRLRSIRVDEAGLRARQQRVHYGHGHGHNRIPSYPDPEAAALQQLLYSNQAPGLYPNPDAAPVLSHLQFGSRPAAVADDTVILHGRQYRSVQYAGPDPVTPPPPPPAAASAAARSERYMYLLAKDQNGCRFLQRKLVEGTRKEKEAIFFGIIDHVGELMANPFANYLVQKVLEVCTEEQRLRVVLELVRNRMELVGICLNNHGTRAVQRLIETLKTRQQIGLVVAALKPGFLDLTKDLNGNHVIQRCLLCLPNEDNKFIFDAAAKHCVEIATHQHGCCVMQRCIGSSIGEHRARLVGEISANGLHLAQDPFGNYVVQYTLDLKHPTATANFVSQFQGNYVNLSMQKFSSNVVEKCLKVFGDNHQANIVVELLSVPRLDQLLQDPYANYVIQCALATTKGGTLHSALLKAIKPHASVLLTSPYSKKIYNMLK</sequence>
<dbReference type="EMBL" id="JANAVB010014398">
    <property type="protein sequence ID" value="KAJ6834532.1"/>
    <property type="molecule type" value="Genomic_DNA"/>
</dbReference>
<feature type="repeat" description="Pumilio" evidence="4">
    <location>
        <begin position="344"/>
        <end position="379"/>
    </location>
</feature>
<keyword evidence="1" id="KW-0677">Repeat</keyword>
<dbReference type="Gene3D" id="1.25.10.10">
    <property type="entry name" value="Leucine-rich Repeat Variant"/>
    <property type="match status" value="1"/>
</dbReference>
<feature type="repeat" description="Pumilio" evidence="4">
    <location>
        <begin position="380"/>
        <end position="415"/>
    </location>
</feature>
<dbReference type="InterPro" id="IPR011989">
    <property type="entry name" value="ARM-like"/>
</dbReference>
<dbReference type="GO" id="GO:0006417">
    <property type="term" value="P:regulation of translation"/>
    <property type="evidence" value="ECO:0007669"/>
    <property type="project" value="UniProtKB-KW"/>
</dbReference>
<dbReference type="GO" id="GO:0003729">
    <property type="term" value="F:mRNA binding"/>
    <property type="evidence" value="ECO:0007669"/>
    <property type="project" value="TreeGrafter"/>
</dbReference>
<feature type="compositionally biased region" description="Low complexity" evidence="5">
    <location>
        <begin position="82"/>
        <end position="99"/>
    </location>
</feature>
<dbReference type="Pfam" id="PF22493">
    <property type="entry name" value="PUF_NOP9"/>
    <property type="match status" value="1"/>
</dbReference>
<dbReference type="InterPro" id="IPR033712">
    <property type="entry name" value="Pumilio_RNA-bd"/>
</dbReference>
<reference evidence="7" key="1">
    <citation type="journal article" date="2023" name="GigaByte">
        <title>Genome assembly of the bearded iris, Iris pallida Lam.</title>
        <authorList>
            <person name="Bruccoleri R.E."/>
            <person name="Oakeley E.J."/>
            <person name="Faust A.M.E."/>
            <person name="Altorfer M."/>
            <person name="Dessus-Babus S."/>
            <person name="Burckhardt D."/>
            <person name="Oertli M."/>
            <person name="Naumann U."/>
            <person name="Petersen F."/>
            <person name="Wong J."/>
        </authorList>
    </citation>
    <scope>NUCLEOTIDE SEQUENCE</scope>
    <source>
        <strain evidence="7">GSM-AAB239-AS_SAM_17_03QT</strain>
    </source>
</reference>
<dbReference type="PANTHER" id="PTHR12537:SF13">
    <property type="entry name" value="PUMILIO HOMOLOGY DOMAIN FAMILY MEMBER 4"/>
    <property type="match status" value="1"/>
</dbReference>
<comment type="function">
    <text evidence="3">Sequence-specific RNA-binding protein that regulates translation and mRNA stability by binding the 3'-UTR of target mRNAs.</text>
</comment>
<feature type="repeat" description="Pumilio" evidence="4">
    <location>
        <begin position="416"/>
        <end position="451"/>
    </location>
</feature>
<feature type="repeat" description="Pumilio" evidence="4">
    <location>
        <begin position="452"/>
        <end position="488"/>
    </location>
</feature>
<keyword evidence="8" id="KW-1185">Reference proteome</keyword>
<dbReference type="SMART" id="SM00025">
    <property type="entry name" value="Pumilio"/>
    <property type="match status" value="8"/>
</dbReference>
<dbReference type="FunFam" id="1.25.10.10:FF:000237">
    <property type="entry name" value="Pumilio homolog 9"/>
    <property type="match status" value="1"/>
</dbReference>
<evidence type="ECO:0000256" key="1">
    <source>
        <dbReference type="ARBA" id="ARBA00022737"/>
    </source>
</evidence>
<dbReference type="CDD" id="cd07920">
    <property type="entry name" value="Pumilio"/>
    <property type="match status" value="1"/>
</dbReference>
<reference evidence="7" key="2">
    <citation type="submission" date="2023-04" db="EMBL/GenBank/DDBJ databases">
        <authorList>
            <person name="Bruccoleri R.E."/>
            <person name="Oakeley E.J."/>
            <person name="Faust A.-M."/>
            <person name="Dessus-Babus S."/>
            <person name="Altorfer M."/>
            <person name="Burckhardt D."/>
            <person name="Oertli M."/>
            <person name="Naumann U."/>
            <person name="Petersen F."/>
            <person name="Wong J."/>
        </authorList>
    </citation>
    <scope>NUCLEOTIDE SEQUENCE</scope>
    <source>
        <strain evidence="7">GSM-AAB239-AS_SAM_17_03QT</strain>
        <tissue evidence="7">Leaf</tissue>
    </source>
</reference>
<gene>
    <name evidence="7" type="ORF">M6B38_334745</name>
</gene>
<dbReference type="InterPro" id="IPR016024">
    <property type="entry name" value="ARM-type_fold"/>
</dbReference>
<dbReference type="PROSITE" id="PS50302">
    <property type="entry name" value="PUM"/>
    <property type="match status" value="5"/>
</dbReference>
<dbReference type="AlphaFoldDB" id="A0AAX6H166"/>
<dbReference type="GO" id="GO:0005737">
    <property type="term" value="C:cytoplasm"/>
    <property type="evidence" value="ECO:0007669"/>
    <property type="project" value="TreeGrafter"/>
</dbReference>
<protein>
    <submittedName>
        <fullName evidence="7">Pumilio-like protein 7, chloroplastic</fullName>
    </submittedName>
</protein>